<evidence type="ECO:0000313" key="2">
    <source>
        <dbReference type="EMBL" id="GBP09414.1"/>
    </source>
</evidence>
<organism evidence="2 3">
    <name type="scientific">Eumeta variegata</name>
    <name type="common">Bagworm moth</name>
    <name type="synonym">Eumeta japonica</name>
    <dbReference type="NCBI Taxonomy" id="151549"/>
    <lineage>
        <taxon>Eukaryota</taxon>
        <taxon>Metazoa</taxon>
        <taxon>Ecdysozoa</taxon>
        <taxon>Arthropoda</taxon>
        <taxon>Hexapoda</taxon>
        <taxon>Insecta</taxon>
        <taxon>Pterygota</taxon>
        <taxon>Neoptera</taxon>
        <taxon>Endopterygota</taxon>
        <taxon>Lepidoptera</taxon>
        <taxon>Glossata</taxon>
        <taxon>Ditrysia</taxon>
        <taxon>Tineoidea</taxon>
        <taxon>Psychidae</taxon>
        <taxon>Oiketicinae</taxon>
        <taxon>Eumeta</taxon>
    </lineage>
</organism>
<sequence>MAELQQRHRSGTNYSKAIMFRRSLKFMMAENELSAEKLYQTRVSNLSYDVKVEVPRHLIHFPGGGVCARAVCVAVSRLRRSVSENAERDLFHPSADASEKEEEKRPHNLHERVCVTTCVKSEVKS</sequence>
<name>A0A4C1T5K8_EUMVA</name>
<evidence type="ECO:0000256" key="1">
    <source>
        <dbReference type="SAM" id="MobiDB-lite"/>
    </source>
</evidence>
<dbReference type="EMBL" id="BGZK01000035">
    <property type="protein sequence ID" value="GBP09414.1"/>
    <property type="molecule type" value="Genomic_DNA"/>
</dbReference>
<proteinExistence type="predicted"/>
<protein>
    <submittedName>
        <fullName evidence="2">Uncharacterized protein</fullName>
    </submittedName>
</protein>
<feature type="region of interest" description="Disordered" evidence="1">
    <location>
        <begin position="86"/>
        <end position="108"/>
    </location>
</feature>
<comment type="caution">
    <text evidence="2">The sequence shown here is derived from an EMBL/GenBank/DDBJ whole genome shotgun (WGS) entry which is preliminary data.</text>
</comment>
<dbReference type="AlphaFoldDB" id="A0A4C1T5K8"/>
<reference evidence="2 3" key="1">
    <citation type="journal article" date="2019" name="Commun. Biol.">
        <title>The bagworm genome reveals a unique fibroin gene that provides high tensile strength.</title>
        <authorList>
            <person name="Kono N."/>
            <person name="Nakamura H."/>
            <person name="Ohtoshi R."/>
            <person name="Tomita M."/>
            <person name="Numata K."/>
            <person name="Arakawa K."/>
        </authorList>
    </citation>
    <scope>NUCLEOTIDE SEQUENCE [LARGE SCALE GENOMIC DNA]</scope>
</reference>
<keyword evidence="3" id="KW-1185">Reference proteome</keyword>
<dbReference type="Proteomes" id="UP000299102">
    <property type="component" value="Unassembled WGS sequence"/>
</dbReference>
<evidence type="ECO:0000313" key="3">
    <source>
        <dbReference type="Proteomes" id="UP000299102"/>
    </source>
</evidence>
<accession>A0A4C1T5K8</accession>
<gene>
    <name evidence="2" type="ORF">EVAR_5831_1</name>
</gene>